<proteinExistence type="predicted"/>
<keyword evidence="2" id="KW-0472">Membrane</keyword>
<dbReference type="EnsemblMetazoa" id="G15485.11">
    <property type="protein sequence ID" value="G15485.11:cds"/>
    <property type="gene ID" value="G15485"/>
</dbReference>
<dbReference type="EnsemblMetazoa" id="G15485.1">
    <property type="protein sequence ID" value="G15485.1:cds"/>
    <property type="gene ID" value="G15485"/>
</dbReference>
<dbReference type="PROSITE" id="PS50850">
    <property type="entry name" value="MFS"/>
    <property type="match status" value="1"/>
</dbReference>
<dbReference type="OrthoDB" id="6435476at2759"/>
<keyword evidence="5" id="KW-1185">Reference proteome</keyword>
<evidence type="ECO:0000313" key="5">
    <source>
        <dbReference type="Proteomes" id="UP000005408"/>
    </source>
</evidence>
<keyword evidence="2" id="KW-1133">Transmembrane helix</keyword>
<evidence type="ECO:0000259" key="3">
    <source>
        <dbReference type="PROSITE" id="PS50850"/>
    </source>
</evidence>
<name>A0A8W8IR84_MAGGI</name>
<feature type="transmembrane region" description="Helical" evidence="2">
    <location>
        <begin position="52"/>
        <end position="72"/>
    </location>
</feature>
<dbReference type="InterPro" id="IPR011701">
    <property type="entry name" value="MFS"/>
</dbReference>
<dbReference type="InterPro" id="IPR050327">
    <property type="entry name" value="Proton-linked_MCT"/>
</dbReference>
<feature type="transmembrane region" description="Helical" evidence="2">
    <location>
        <begin position="410"/>
        <end position="428"/>
    </location>
</feature>
<comment type="subcellular location">
    <subcellularLocation>
        <location evidence="1">Membrane</location>
        <topology evidence="1">Multi-pass membrane protein</topology>
    </subcellularLocation>
</comment>
<dbReference type="PANTHER" id="PTHR11360:SF306">
    <property type="entry name" value="RE01051P"/>
    <property type="match status" value="1"/>
</dbReference>
<feature type="transmembrane region" description="Helical" evidence="2">
    <location>
        <begin position="378"/>
        <end position="398"/>
    </location>
</feature>
<feature type="transmembrane region" description="Helical" evidence="2">
    <location>
        <begin position="500"/>
        <end position="518"/>
    </location>
</feature>
<feature type="domain" description="Major facilitator superfamily (MFS) profile" evidence="3">
    <location>
        <begin position="1"/>
        <end position="196"/>
    </location>
</feature>
<dbReference type="Proteomes" id="UP000005408">
    <property type="component" value="Unassembled WGS sequence"/>
</dbReference>
<feature type="transmembrane region" description="Helical" evidence="2">
    <location>
        <begin position="173"/>
        <end position="191"/>
    </location>
</feature>
<organism evidence="4 5">
    <name type="scientific">Magallana gigas</name>
    <name type="common">Pacific oyster</name>
    <name type="synonym">Crassostrea gigas</name>
    <dbReference type="NCBI Taxonomy" id="29159"/>
    <lineage>
        <taxon>Eukaryota</taxon>
        <taxon>Metazoa</taxon>
        <taxon>Spiralia</taxon>
        <taxon>Lophotrochozoa</taxon>
        <taxon>Mollusca</taxon>
        <taxon>Bivalvia</taxon>
        <taxon>Autobranchia</taxon>
        <taxon>Pteriomorphia</taxon>
        <taxon>Ostreida</taxon>
        <taxon>Ostreoidea</taxon>
        <taxon>Ostreidae</taxon>
        <taxon>Magallana</taxon>
    </lineage>
</organism>
<keyword evidence="2" id="KW-0812">Transmembrane</keyword>
<dbReference type="GO" id="GO:0016020">
    <property type="term" value="C:membrane"/>
    <property type="evidence" value="ECO:0007669"/>
    <property type="project" value="UniProtKB-SubCell"/>
</dbReference>
<evidence type="ECO:0000256" key="2">
    <source>
        <dbReference type="SAM" id="Phobius"/>
    </source>
</evidence>
<feature type="transmembrane region" description="Helical" evidence="2">
    <location>
        <begin position="141"/>
        <end position="161"/>
    </location>
</feature>
<evidence type="ECO:0000313" key="4">
    <source>
        <dbReference type="EnsemblMetazoa" id="G15485.9:cds"/>
    </source>
</evidence>
<feature type="transmembrane region" description="Helical" evidence="2">
    <location>
        <begin position="84"/>
        <end position="108"/>
    </location>
</feature>
<dbReference type="PANTHER" id="PTHR11360">
    <property type="entry name" value="MONOCARBOXYLATE TRANSPORTER"/>
    <property type="match status" value="1"/>
</dbReference>
<dbReference type="Pfam" id="PF07690">
    <property type="entry name" value="MFS_1"/>
    <property type="match status" value="2"/>
</dbReference>
<dbReference type="SUPFAM" id="SSF103473">
    <property type="entry name" value="MFS general substrate transporter"/>
    <property type="match status" value="1"/>
</dbReference>
<protein>
    <recommendedName>
        <fullName evidence="3">Major facilitator superfamily (MFS) profile domain-containing protein</fullName>
    </recommendedName>
</protein>
<sequence>MGTEVDWPRDRGWSWVVLVATMATCFLEMGVYKSFGIYINAYLEEFNTSVTVASLISGIFSVTFCFTALPLTAFGTDKFGCRPLVMFGGFALFLGYLLSSLATGIGVVMLAQGVIGAMGSAATHSPSIIILGRYFDKRRGFANGIAIAAGSLGGFATPIIFTKLMEEYSIRGALLLQSAILLNIVLAASFFRPTELTAKFANYDKMKNNRNKLNGNVKPEIIDEEFSNGSLLLGDTPNGVEVNQEGNGFISNSLNSIERICIKEISTPRLSHLRKTAAKEHGDSASTASQFSSVHSLMSPSIADIHFASTVEQADDEKESSKKSCTSTFFKIMDIRMLKNKLVLLFTFIFCFGSVGTCLGMIFVAPLARDKNLTKDEIAITTALVSGSEFIFRIVLGFVADMNIVERYRIVQVSLFGTGAMLFLIPLLESFWHFTIFSVLYGLFSGPLISMYSPVCIDFVGIERFHRVMGILISFQGILLGAIGPAVGALRDLYGSYVQAYQLMASVTLLGATLFFFVPCLRKQVPTTETVIE</sequence>
<reference evidence="4" key="1">
    <citation type="submission" date="2022-08" db="UniProtKB">
        <authorList>
            <consortium name="EnsemblMetazoa"/>
        </authorList>
    </citation>
    <scope>IDENTIFICATION</scope>
    <source>
        <strain evidence="4">05x7-T-G4-1.051#20</strain>
    </source>
</reference>
<dbReference type="EnsemblMetazoa" id="G15485.5">
    <property type="protein sequence ID" value="G15485.5:cds"/>
    <property type="gene ID" value="G15485"/>
</dbReference>
<dbReference type="InterPro" id="IPR020846">
    <property type="entry name" value="MFS_dom"/>
</dbReference>
<dbReference type="InterPro" id="IPR036259">
    <property type="entry name" value="MFS_trans_sf"/>
</dbReference>
<dbReference type="AlphaFoldDB" id="A0A8W8IR84"/>
<dbReference type="Gene3D" id="1.20.1250.20">
    <property type="entry name" value="MFS general substrate transporter like domains"/>
    <property type="match status" value="2"/>
</dbReference>
<dbReference type="OMA" id="GIYINAY"/>
<evidence type="ECO:0000256" key="1">
    <source>
        <dbReference type="ARBA" id="ARBA00004141"/>
    </source>
</evidence>
<accession>A0A8W8IR84</accession>
<feature type="transmembrane region" description="Helical" evidence="2">
    <location>
        <begin position="342"/>
        <end position="366"/>
    </location>
</feature>
<feature type="transmembrane region" description="Helical" evidence="2">
    <location>
        <begin position="434"/>
        <end position="456"/>
    </location>
</feature>
<dbReference type="GO" id="GO:0008028">
    <property type="term" value="F:monocarboxylic acid transmembrane transporter activity"/>
    <property type="evidence" value="ECO:0007669"/>
    <property type="project" value="TreeGrafter"/>
</dbReference>
<feature type="transmembrane region" description="Helical" evidence="2">
    <location>
        <begin position="114"/>
        <end position="134"/>
    </location>
</feature>
<feature type="transmembrane region" description="Helical" evidence="2">
    <location>
        <begin position="468"/>
        <end position="488"/>
    </location>
</feature>
<feature type="transmembrane region" description="Helical" evidence="2">
    <location>
        <begin position="12"/>
        <end position="32"/>
    </location>
</feature>
<dbReference type="EnsemblMetazoa" id="G15485.9">
    <property type="protein sequence ID" value="G15485.9:cds"/>
    <property type="gene ID" value="G15485"/>
</dbReference>
<dbReference type="EnsemblMetazoa" id="G15485.4">
    <property type="protein sequence ID" value="G15485.4:cds"/>
    <property type="gene ID" value="G15485"/>
</dbReference>